<feature type="region of interest" description="Disordered" evidence="1">
    <location>
        <begin position="42"/>
        <end position="74"/>
    </location>
</feature>
<dbReference type="Proteomes" id="UP000637061">
    <property type="component" value="Unassembled WGS sequence"/>
</dbReference>
<feature type="compositionally biased region" description="Gly residues" evidence="1">
    <location>
        <begin position="50"/>
        <end position="60"/>
    </location>
</feature>
<evidence type="ECO:0000256" key="1">
    <source>
        <dbReference type="SAM" id="MobiDB-lite"/>
    </source>
</evidence>
<gene>
    <name evidence="2" type="ORF">JEU22_08780</name>
</gene>
<feature type="compositionally biased region" description="Basic residues" evidence="1">
    <location>
        <begin position="64"/>
        <end position="74"/>
    </location>
</feature>
<evidence type="ECO:0000313" key="3">
    <source>
        <dbReference type="Proteomes" id="UP000637061"/>
    </source>
</evidence>
<proteinExistence type="predicted"/>
<name>A0A8I1JL29_PSEPU</name>
<evidence type="ECO:0000313" key="2">
    <source>
        <dbReference type="EMBL" id="MBI6884005.1"/>
    </source>
</evidence>
<comment type="caution">
    <text evidence="2">The sequence shown here is derived from an EMBL/GenBank/DDBJ whole genome shotgun (WGS) entry which is preliminary data.</text>
</comment>
<dbReference type="AlphaFoldDB" id="A0A8I1JL29"/>
<accession>A0A8I1JL29</accession>
<protein>
    <submittedName>
        <fullName evidence="2">Uncharacterized protein</fullName>
    </submittedName>
</protein>
<dbReference type="EMBL" id="JAEHTE010000006">
    <property type="protein sequence ID" value="MBI6884005.1"/>
    <property type="molecule type" value="Genomic_DNA"/>
</dbReference>
<sequence>MKMVALKEFRYSGKQLLAGDSFEARDRDVRLLRAINNAKLAEGVDDPDAGGEGRQKGPGGPAKRTYKRRDMKAE</sequence>
<reference evidence="2" key="1">
    <citation type="submission" date="2020-12" db="EMBL/GenBank/DDBJ databases">
        <title>Enhanced detection system for hospital associated transmission using whole genome sequencing surveillance.</title>
        <authorList>
            <person name="Harrison L.H."/>
            <person name="Van Tyne D."/>
            <person name="Marsh J.W."/>
            <person name="Griffith M.P."/>
            <person name="Snyder D.J."/>
            <person name="Cooper V.S."/>
            <person name="Mustapha M."/>
        </authorList>
    </citation>
    <scope>NUCLEOTIDE SEQUENCE</scope>
    <source>
        <strain evidence="2">PSB00042</strain>
    </source>
</reference>
<organism evidence="2 3">
    <name type="scientific">Pseudomonas putida</name>
    <name type="common">Arthrobacter siderocapsulatus</name>
    <dbReference type="NCBI Taxonomy" id="303"/>
    <lineage>
        <taxon>Bacteria</taxon>
        <taxon>Pseudomonadati</taxon>
        <taxon>Pseudomonadota</taxon>
        <taxon>Gammaproteobacteria</taxon>
        <taxon>Pseudomonadales</taxon>
        <taxon>Pseudomonadaceae</taxon>
        <taxon>Pseudomonas</taxon>
    </lineage>
</organism>
<dbReference type="RefSeq" id="WP_012053495.1">
    <property type="nucleotide sequence ID" value="NZ_BBNC01000053.1"/>
</dbReference>